<dbReference type="InterPro" id="IPR037121">
    <property type="entry name" value="Ribosomal_bL25_C"/>
</dbReference>
<feature type="domain" description="Large ribosomal subunit protein bL25 L25" evidence="5">
    <location>
        <begin position="6"/>
        <end position="90"/>
    </location>
</feature>
<keyword evidence="2" id="KW-0694">RNA-binding</keyword>
<dbReference type="InterPro" id="IPR020056">
    <property type="entry name" value="Rbsml_bL25/Gln-tRNA_synth_N"/>
</dbReference>
<dbReference type="AlphaFoldDB" id="A0A6N3F0S6"/>
<dbReference type="GO" id="GO:0006412">
    <property type="term" value="P:translation"/>
    <property type="evidence" value="ECO:0007669"/>
    <property type="project" value="InterPro"/>
</dbReference>
<dbReference type="InterPro" id="IPR029751">
    <property type="entry name" value="Ribosomal_L25_dom"/>
</dbReference>
<dbReference type="PANTHER" id="PTHR33284:SF1">
    <property type="entry name" value="RIBOSOMAL PROTEIN L25_GLN-TRNA SYNTHETASE, ANTI-CODON-BINDING DOMAIN-CONTAINING PROTEIN"/>
    <property type="match status" value="1"/>
</dbReference>
<evidence type="ECO:0000256" key="3">
    <source>
        <dbReference type="ARBA" id="ARBA00022980"/>
    </source>
</evidence>
<dbReference type="NCBIfam" id="TIGR00731">
    <property type="entry name" value="bL25_bact_ctc"/>
    <property type="match status" value="1"/>
</dbReference>
<evidence type="ECO:0000259" key="6">
    <source>
        <dbReference type="Pfam" id="PF14693"/>
    </source>
</evidence>
<evidence type="ECO:0000259" key="5">
    <source>
        <dbReference type="Pfam" id="PF01386"/>
    </source>
</evidence>
<accession>A0A6N3F0S6</accession>
<keyword evidence="1" id="KW-0699">rRNA-binding</keyword>
<dbReference type="InterPro" id="IPR001021">
    <property type="entry name" value="Ribosomal_bL25_long"/>
</dbReference>
<feature type="domain" description="Large ribosomal subunit protein bL25 beta" evidence="6">
    <location>
        <begin position="99"/>
        <end position="178"/>
    </location>
</feature>
<dbReference type="InterPro" id="IPR020930">
    <property type="entry name" value="Ribosomal_uL5_bac-type"/>
</dbReference>
<dbReference type="InterPro" id="IPR011035">
    <property type="entry name" value="Ribosomal_bL25/Gln-tRNA_synth"/>
</dbReference>
<evidence type="ECO:0000256" key="4">
    <source>
        <dbReference type="ARBA" id="ARBA00023274"/>
    </source>
</evidence>
<dbReference type="CDD" id="cd00495">
    <property type="entry name" value="Ribosomal_L25_TL5_CTC"/>
    <property type="match status" value="1"/>
</dbReference>
<keyword evidence="3 7" id="KW-0689">Ribosomal protein</keyword>
<dbReference type="Gene3D" id="2.40.240.10">
    <property type="entry name" value="Ribosomal Protein L25, Chain P"/>
    <property type="match status" value="1"/>
</dbReference>
<evidence type="ECO:0000313" key="7">
    <source>
        <dbReference type="EMBL" id="VYU45603.1"/>
    </source>
</evidence>
<gene>
    <name evidence="7" type="primary">rplY</name>
    <name evidence="7" type="ORF">CTLFYP3_02500</name>
</gene>
<sequence length="183" mass="21067">MSNVALKVYNRNVKENQAKLRRKGEIPGIIYGEFLEENIPVKMCNAELRRMLGKNSSGSILEVSLEDKKINCVVKEVQKNERHEIIHVDFQYIKPNEVIKMRIPVKFIGQDILETKRLTLETHNLYIDLQGDVEKIPESIELDASNMQLDDKVFIEDIVIPKDITIISDPKTLLAVVSSQYFN</sequence>
<dbReference type="GO" id="GO:0008097">
    <property type="term" value="F:5S rRNA binding"/>
    <property type="evidence" value="ECO:0007669"/>
    <property type="project" value="InterPro"/>
</dbReference>
<dbReference type="RefSeq" id="WP_156626933.1">
    <property type="nucleotide sequence ID" value="NZ_CACRTO010000022.1"/>
</dbReference>
<evidence type="ECO:0000256" key="2">
    <source>
        <dbReference type="ARBA" id="ARBA00022884"/>
    </source>
</evidence>
<dbReference type="Pfam" id="PF14693">
    <property type="entry name" value="Ribosomal_TL5_C"/>
    <property type="match status" value="1"/>
</dbReference>
<dbReference type="Gene3D" id="2.170.120.20">
    <property type="entry name" value="Ribosomal protein L25, beta domain"/>
    <property type="match status" value="1"/>
</dbReference>
<reference evidence="7" key="1">
    <citation type="submission" date="2019-11" db="EMBL/GenBank/DDBJ databases">
        <authorList>
            <person name="Feng L."/>
        </authorList>
    </citation>
    <scope>NUCLEOTIDE SEQUENCE</scope>
    <source>
        <strain evidence="7">CTertiumLFYP3</strain>
    </source>
</reference>
<dbReference type="GO" id="GO:0022625">
    <property type="term" value="C:cytosolic large ribosomal subunit"/>
    <property type="evidence" value="ECO:0007669"/>
    <property type="project" value="TreeGrafter"/>
</dbReference>
<dbReference type="SUPFAM" id="SSF50715">
    <property type="entry name" value="Ribosomal protein L25-like"/>
    <property type="match status" value="1"/>
</dbReference>
<name>A0A6N3F0S6_9CLOT</name>
<dbReference type="GO" id="GO:0003735">
    <property type="term" value="F:structural constituent of ribosome"/>
    <property type="evidence" value="ECO:0007669"/>
    <property type="project" value="InterPro"/>
</dbReference>
<keyword evidence="4" id="KW-0687">Ribonucleoprotein</keyword>
<dbReference type="PANTHER" id="PTHR33284">
    <property type="entry name" value="RIBOSOMAL PROTEIN L25/GLN-TRNA SYNTHETASE, ANTI-CODON-BINDING DOMAIN-CONTAINING PROTEIN"/>
    <property type="match status" value="1"/>
</dbReference>
<evidence type="ECO:0000256" key="1">
    <source>
        <dbReference type="ARBA" id="ARBA00022730"/>
    </source>
</evidence>
<protein>
    <submittedName>
        <fullName evidence="7">50S ribosomal protein L25</fullName>
    </submittedName>
</protein>
<dbReference type="InterPro" id="IPR020057">
    <property type="entry name" value="Ribosomal_bL25_b-dom"/>
</dbReference>
<dbReference type="EMBL" id="CACRTO010000022">
    <property type="protein sequence ID" value="VYU45603.1"/>
    <property type="molecule type" value="Genomic_DNA"/>
</dbReference>
<proteinExistence type="predicted"/>
<dbReference type="Pfam" id="PF01386">
    <property type="entry name" value="Ribosomal_L25p"/>
    <property type="match status" value="1"/>
</dbReference>
<organism evidence="7">
    <name type="scientific">Clostridium tertium</name>
    <dbReference type="NCBI Taxonomy" id="1559"/>
    <lineage>
        <taxon>Bacteria</taxon>
        <taxon>Bacillati</taxon>
        <taxon>Bacillota</taxon>
        <taxon>Clostridia</taxon>
        <taxon>Eubacteriales</taxon>
        <taxon>Clostridiaceae</taxon>
        <taxon>Clostridium</taxon>
    </lineage>
</organism>